<dbReference type="SUPFAM" id="SSF57561">
    <property type="entry name" value="Methylamine dehydrogenase, L chain"/>
    <property type="match status" value="1"/>
</dbReference>
<evidence type="ECO:0000313" key="3">
    <source>
        <dbReference type="Proteomes" id="UP000703038"/>
    </source>
</evidence>
<sequence length="233" mass="24664">MDHQSHPHGSHSDGATEQRYPVDEDTVAEQAEWMAGRGGSFASRSGRKLSERVSRRSMISRIGRWTLGASGVAVVSSLPVSRAYAQETPAAPAPEPQVPEYTGSNPAECDYWRWCSMDGTSCAACEGGGLTTCAPGSKPGAEFWVGCCTNPADGKTYLIAYYDCCGAPSCSNAFCGEPDMQATMYNPVSGSYDQEIIWCVSDESQAYTCTMAPIVGADCQARPAARPKVGAGS</sequence>
<dbReference type="GO" id="GO:0052876">
    <property type="term" value="F:methylamine dehydrogenase (amicyanin) activity"/>
    <property type="evidence" value="ECO:0007669"/>
    <property type="project" value="UniProtKB-EC"/>
</dbReference>
<dbReference type="Pfam" id="PF02975">
    <property type="entry name" value="Me-amine-dh_L"/>
    <property type="match status" value="1"/>
</dbReference>
<organism evidence="2 3">
    <name type="scientific">Rhodococcoides corynebacterioides</name>
    <dbReference type="NCBI Taxonomy" id="53972"/>
    <lineage>
        <taxon>Bacteria</taxon>
        <taxon>Bacillati</taxon>
        <taxon>Actinomycetota</taxon>
        <taxon>Actinomycetes</taxon>
        <taxon>Mycobacteriales</taxon>
        <taxon>Nocardiaceae</taxon>
        <taxon>Rhodococcoides</taxon>
    </lineage>
</organism>
<dbReference type="EMBL" id="JAFBBK010000001">
    <property type="protein sequence ID" value="MBM7415778.1"/>
    <property type="molecule type" value="Genomic_DNA"/>
</dbReference>
<name>A0ABS2KV00_9NOCA</name>
<accession>A0ABS2KV00</accession>
<gene>
    <name evidence="2" type="ORF">JOE42_002511</name>
</gene>
<dbReference type="RefSeq" id="WP_204868756.1">
    <property type="nucleotide sequence ID" value="NZ_JAFBBK010000001.1"/>
</dbReference>
<dbReference type="InterPro" id="IPR036560">
    <property type="entry name" value="MADH/AADH_L_sf"/>
</dbReference>
<feature type="domain" description="Methylamine/Aralkylamine dehydrogenase light chain C-terminal" evidence="1">
    <location>
        <begin position="105"/>
        <end position="216"/>
    </location>
</feature>
<protein>
    <submittedName>
        <fullName evidence="2">Methylamine dehydrogenase light chain</fullName>
        <ecNumber evidence="2">1.4.9.1</ecNumber>
    </submittedName>
</protein>
<comment type="caution">
    <text evidence="2">The sequence shown here is derived from an EMBL/GenBank/DDBJ whole genome shotgun (WGS) entry which is preliminary data.</text>
</comment>
<keyword evidence="2" id="KW-0560">Oxidoreductase</keyword>
<dbReference type="Proteomes" id="UP000703038">
    <property type="component" value="Unassembled WGS sequence"/>
</dbReference>
<reference evidence="2 3" key="1">
    <citation type="submission" date="2021-01" db="EMBL/GenBank/DDBJ databases">
        <title>Genomics of switchgrass bacterial isolates.</title>
        <authorList>
            <person name="Shade A."/>
        </authorList>
    </citation>
    <scope>NUCLEOTIDE SEQUENCE [LARGE SCALE GENOMIC DNA]</scope>
    <source>
        <strain evidence="2 3">PvP111</strain>
    </source>
</reference>
<evidence type="ECO:0000259" key="1">
    <source>
        <dbReference type="Pfam" id="PF02975"/>
    </source>
</evidence>
<evidence type="ECO:0000313" key="2">
    <source>
        <dbReference type="EMBL" id="MBM7415778.1"/>
    </source>
</evidence>
<dbReference type="InterPro" id="IPR013504">
    <property type="entry name" value="MADH/AADH_Ltc_C_dom"/>
</dbReference>
<dbReference type="EC" id="1.4.9.1" evidence="2"/>
<keyword evidence="3" id="KW-1185">Reference proteome</keyword>
<dbReference type="Gene3D" id="2.60.30.10">
    <property type="entry name" value="Methylamine/Aralkylamine dehydrogenase light chain"/>
    <property type="match status" value="1"/>
</dbReference>
<proteinExistence type="predicted"/>